<proteinExistence type="inferred from homology"/>
<evidence type="ECO:0000256" key="1">
    <source>
        <dbReference type="ARBA" id="ARBA00022679"/>
    </source>
</evidence>
<dbReference type="CDD" id="cd02516">
    <property type="entry name" value="CDP-ME_synthetase"/>
    <property type="match status" value="1"/>
</dbReference>
<evidence type="ECO:0000313" key="5">
    <source>
        <dbReference type="EMBL" id="HJH48896.1"/>
    </source>
</evidence>
<dbReference type="SUPFAM" id="SSF53448">
    <property type="entry name" value="Nucleotide-diphospho-sugar transferases"/>
    <property type="match status" value="1"/>
</dbReference>
<comment type="function">
    <text evidence="4">Catalyzes the formation of 4-diphosphocytidyl-2-C-methyl-D-erythritol from CTP and 2-C-methyl-D-erythritol 4-phosphate (MEP).</text>
</comment>
<gene>
    <name evidence="4 5" type="primary">ispD</name>
    <name evidence="5" type="ORF">K8V39_01370</name>
</gene>
<name>A0A9D2VWA7_9FIRM</name>
<dbReference type="EC" id="2.7.7.60" evidence="4"/>
<dbReference type="FunFam" id="3.90.550.10:FF:000003">
    <property type="entry name" value="2-C-methyl-D-erythritol 4-phosphate cytidylyltransferase"/>
    <property type="match status" value="1"/>
</dbReference>
<organism evidence="5 6">
    <name type="scientific">Merdimonas faecis</name>
    <dbReference type="NCBI Taxonomy" id="1653435"/>
    <lineage>
        <taxon>Bacteria</taxon>
        <taxon>Bacillati</taxon>
        <taxon>Bacillota</taxon>
        <taxon>Clostridia</taxon>
        <taxon>Lachnospirales</taxon>
        <taxon>Lachnospiraceae</taxon>
        <taxon>Merdimonas</taxon>
    </lineage>
</organism>
<dbReference type="PANTHER" id="PTHR32125">
    <property type="entry name" value="2-C-METHYL-D-ERYTHRITOL 4-PHOSPHATE CYTIDYLYLTRANSFERASE, CHLOROPLASTIC"/>
    <property type="match status" value="1"/>
</dbReference>
<feature type="site" description="Transition state stabilizer" evidence="4">
    <location>
        <position position="23"/>
    </location>
</feature>
<feature type="site" description="Positions MEP for the nucleophilic attack" evidence="4">
    <location>
        <position position="228"/>
    </location>
</feature>
<evidence type="ECO:0000313" key="6">
    <source>
        <dbReference type="Proteomes" id="UP000813420"/>
    </source>
</evidence>
<reference evidence="5" key="2">
    <citation type="submission" date="2021-09" db="EMBL/GenBank/DDBJ databases">
        <authorList>
            <person name="Gilroy R."/>
        </authorList>
    </citation>
    <scope>NUCLEOTIDE SEQUENCE</scope>
    <source>
        <strain evidence="5">USAMLcec4-12693</strain>
    </source>
</reference>
<dbReference type="InterPro" id="IPR029044">
    <property type="entry name" value="Nucleotide-diphossugar_trans"/>
</dbReference>
<dbReference type="AlphaFoldDB" id="A0A9D2VWA7"/>
<comment type="similarity">
    <text evidence="4">Belongs to the IspD/TarI cytidylyltransferase family. IspD subfamily.</text>
</comment>
<dbReference type="GO" id="GO:0050518">
    <property type="term" value="F:2-C-methyl-D-erythritol 4-phosphate cytidylyltransferase activity"/>
    <property type="evidence" value="ECO:0007669"/>
    <property type="project" value="UniProtKB-UniRule"/>
</dbReference>
<dbReference type="NCBIfam" id="TIGR00453">
    <property type="entry name" value="ispD"/>
    <property type="match status" value="1"/>
</dbReference>
<protein>
    <recommendedName>
        <fullName evidence="4">2-C-methyl-D-erythritol 4-phosphate cytidylyltransferase</fullName>
        <ecNumber evidence="4">2.7.7.60</ecNumber>
    </recommendedName>
    <alternativeName>
        <fullName evidence="4">4-diphosphocytidyl-2C-methyl-D-erythritol synthase</fullName>
    </alternativeName>
    <alternativeName>
        <fullName evidence="4">MEP cytidylyltransferase</fullName>
        <shortName evidence="4">MCT</shortName>
    </alternativeName>
</protein>
<comment type="catalytic activity">
    <reaction evidence="4">
        <text>2-C-methyl-D-erythritol 4-phosphate + CTP + H(+) = 4-CDP-2-C-methyl-D-erythritol + diphosphate</text>
        <dbReference type="Rhea" id="RHEA:13429"/>
        <dbReference type="ChEBI" id="CHEBI:15378"/>
        <dbReference type="ChEBI" id="CHEBI:33019"/>
        <dbReference type="ChEBI" id="CHEBI:37563"/>
        <dbReference type="ChEBI" id="CHEBI:57823"/>
        <dbReference type="ChEBI" id="CHEBI:58262"/>
        <dbReference type="EC" id="2.7.7.60"/>
    </reaction>
</comment>
<reference evidence="5" key="1">
    <citation type="journal article" date="2021" name="PeerJ">
        <title>Extensive microbial diversity within the chicken gut microbiome revealed by metagenomics and culture.</title>
        <authorList>
            <person name="Gilroy R."/>
            <person name="Ravi A."/>
            <person name="Getino M."/>
            <person name="Pursley I."/>
            <person name="Horton D.L."/>
            <person name="Alikhan N.F."/>
            <person name="Baker D."/>
            <person name="Gharbi K."/>
            <person name="Hall N."/>
            <person name="Watson M."/>
            <person name="Adriaenssens E.M."/>
            <person name="Foster-Nyarko E."/>
            <person name="Jarju S."/>
            <person name="Secka A."/>
            <person name="Antonio M."/>
            <person name="Oren A."/>
            <person name="Chaudhuri R.R."/>
            <person name="La Ragione R."/>
            <person name="Hildebrand F."/>
            <person name="Pallen M.J."/>
        </authorList>
    </citation>
    <scope>NUCLEOTIDE SEQUENCE</scope>
    <source>
        <strain evidence="5">USAMLcec4-12693</strain>
    </source>
</reference>
<dbReference type="GO" id="GO:0019288">
    <property type="term" value="P:isopentenyl diphosphate biosynthetic process, methylerythritol 4-phosphate pathway"/>
    <property type="evidence" value="ECO:0007669"/>
    <property type="project" value="UniProtKB-UniRule"/>
</dbReference>
<keyword evidence="2 4" id="KW-0548">Nucleotidyltransferase</keyword>
<dbReference type="InterPro" id="IPR001228">
    <property type="entry name" value="IspD"/>
</dbReference>
<accession>A0A9D2VWA7</accession>
<evidence type="ECO:0000256" key="4">
    <source>
        <dbReference type="HAMAP-Rule" id="MF_00108"/>
    </source>
</evidence>
<dbReference type="HAMAP" id="MF_00108">
    <property type="entry name" value="IspD"/>
    <property type="match status" value="1"/>
</dbReference>
<comment type="caution">
    <text evidence="5">The sequence shown here is derived from an EMBL/GenBank/DDBJ whole genome shotgun (WGS) entry which is preliminary data.</text>
</comment>
<evidence type="ECO:0000256" key="3">
    <source>
        <dbReference type="ARBA" id="ARBA00023229"/>
    </source>
</evidence>
<keyword evidence="3 4" id="KW-0414">Isoprene biosynthesis</keyword>
<feature type="site" description="Transition state stabilizer" evidence="4">
    <location>
        <position position="30"/>
    </location>
</feature>
<feature type="site" description="Positions MEP for the nucleophilic attack" evidence="4">
    <location>
        <position position="170"/>
    </location>
</feature>
<dbReference type="Pfam" id="PF01128">
    <property type="entry name" value="IspD"/>
    <property type="match status" value="1"/>
</dbReference>
<dbReference type="InterPro" id="IPR050088">
    <property type="entry name" value="IspD/TarI_cytidylyltransf_bact"/>
</dbReference>
<evidence type="ECO:0000256" key="2">
    <source>
        <dbReference type="ARBA" id="ARBA00022695"/>
    </source>
</evidence>
<dbReference type="Gene3D" id="3.90.550.10">
    <property type="entry name" value="Spore Coat Polysaccharide Biosynthesis Protein SpsA, Chain A"/>
    <property type="match status" value="1"/>
</dbReference>
<sequence>MENRQMEKKHCTAIVLAAGQGKRMGASVQKQYIELDRHPLIYYTLQAFEDSEVIDDIILVVGPGQEDYVYKEIVRKYYFGKVKAIVPGGKERYDSVWMGLKVLNSGALGEEALAGYTFIHDGARMFVDEEILQRGYKTVEKYRACVAGMPSKDTVKLADEDGFAKETPNRNHVWTVQTPQVFETSLIVEAYSRLMREDSIEVTDDAMAVEQTMDIPVKLYEGSYRNIKITTPEDLEIAKVFLRHRDG</sequence>
<dbReference type="Proteomes" id="UP000813420">
    <property type="component" value="Unassembled WGS sequence"/>
</dbReference>
<keyword evidence="1 4" id="KW-0808">Transferase</keyword>
<comment type="pathway">
    <text evidence="4">Isoprenoid biosynthesis; isopentenyl diphosphate biosynthesis via DXP pathway; isopentenyl diphosphate from 1-deoxy-D-xylulose 5-phosphate: step 2/6.</text>
</comment>
<dbReference type="PANTHER" id="PTHR32125:SF4">
    <property type="entry name" value="2-C-METHYL-D-ERYTHRITOL 4-PHOSPHATE CYTIDYLYLTRANSFERASE, CHLOROPLASTIC"/>
    <property type="match status" value="1"/>
</dbReference>
<dbReference type="EMBL" id="DYXE01000011">
    <property type="protein sequence ID" value="HJH48896.1"/>
    <property type="molecule type" value="Genomic_DNA"/>
</dbReference>
<dbReference type="InterPro" id="IPR034683">
    <property type="entry name" value="IspD/TarI"/>
</dbReference>